<evidence type="ECO:0000313" key="3">
    <source>
        <dbReference type="Proteomes" id="UP000177885"/>
    </source>
</evidence>
<organism evidence="2 3">
    <name type="scientific">Candidatus Uhrbacteria bacterium RIFCSPHIGHO2_01_FULL_63_20</name>
    <dbReference type="NCBI Taxonomy" id="1802385"/>
    <lineage>
        <taxon>Bacteria</taxon>
        <taxon>Candidatus Uhriibacteriota</taxon>
    </lineage>
</organism>
<evidence type="ECO:0000313" key="2">
    <source>
        <dbReference type="EMBL" id="OGL67307.1"/>
    </source>
</evidence>
<feature type="chain" id="PRO_5009532888" description="Dockerin domain-containing protein" evidence="1">
    <location>
        <begin position="25"/>
        <end position="221"/>
    </location>
</feature>
<evidence type="ECO:0000256" key="1">
    <source>
        <dbReference type="SAM" id="SignalP"/>
    </source>
</evidence>
<dbReference type="Proteomes" id="UP000177885">
    <property type="component" value="Unassembled WGS sequence"/>
</dbReference>
<dbReference type="STRING" id="1802385.A2856_01300"/>
<reference evidence="2 3" key="1">
    <citation type="journal article" date="2016" name="Nat. Commun.">
        <title>Thousands of microbial genomes shed light on interconnected biogeochemical processes in an aquifer system.</title>
        <authorList>
            <person name="Anantharaman K."/>
            <person name="Brown C.T."/>
            <person name="Hug L.A."/>
            <person name="Sharon I."/>
            <person name="Castelle C.J."/>
            <person name="Probst A.J."/>
            <person name="Thomas B.C."/>
            <person name="Singh A."/>
            <person name="Wilkins M.J."/>
            <person name="Karaoz U."/>
            <person name="Brodie E.L."/>
            <person name="Williams K.H."/>
            <person name="Hubbard S.S."/>
            <person name="Banfield J.F."/>
        </authorList>
    </citation>
    <scope>NUCLEOTIDE SEQUENCE [LARGE SCALE GENOMIC DNA]</scope>
</reference>
<accession>A0A1F7TP65</accession>
<protein>
    <recommendedName>
        <fullName evidence="4">Dockerin domain-containing protein</fullName>
    </recommendedName>
</protein>
<gene>
    <name evidence="2" type="ORF">A2856_01300</name>
</gene>
<dbReference type="AlphaFoldDB" id="A0A1F7TP65"/>
<proteinExistence type="predicted"/>
<evidence type="ECO:0008006" key="4">
    <source>
        <dbReference type="Google" id="ProtNLM"/>
    </source>
</evidence>
<feature type="signal peptide" evidence="1">
    <location>
        <begin position="1"/>
        <end position="24"/>
    </location>
</feature>
<name>A0A1F7TP65_9BACT</name>
<dbReference type="EMBL" id="MGDT01000002">
    <property type="protein sequence ID" value="OGL67307.1"/>
    <property type="molecule type" value="Genomic_DNA"/>
</dbReference>
<dbReference type="Gene3D" id="2.60.40.4130">
    <property type="match status" value="1"/>
</dbReference>
<sequence length="221" mass="22966">MRVGRRTSALVAALLIAGTGFAFAAQALDVTISAIVAGDVTGTVQWAMPQGRVGATETNDDTDFYFTIRTSSDLDDVILQTIPASSLLTTDVDGTFATTTNLVVTPGTYDVGFKGSQHLTRVLDDVTLTSGNNVLNFTQTDNSAPKGSQVLLAGDVNGAGTTPATLGDDVVNAVDISTLLAVLDDDDLTGNGLRPNLNQDVVVNSVDLSLMISNLDEEGEN</sequence>
<comment type="caution">
    <text evidence="2">The sequence shown here is derived from an EMBL/GenBank/DDBJ whole genome shotgun (WGS) entry which is preliminary data.</text>
</comment>
<keyword evidence="1" id="KW-0732">Signal</keyword>